<gene>
    <name evidence="13" type="primary">ggt</name>
    <name evidence="13" type="ORF">ABB55_11225</name>
</gene>
<keyword evidence="6 11" id="KW-0865">Zymogen</keyword>
<evidence type="ECO:0000256" key="6">
    <source>
        <dbReference type="ARBA" id="ARBA00023145"/>
    </source>
</evidence>
<comment type="pathway">
    <text evidence="11">Sulfur metabolism; glutathione metabolism.</text>
</comment>
<dbReference type="Gene3D" id="3.60.20.40">
    <property type="match status" value="1"/>
</dbReference>
<dbReference type="UniPathway" id="UPA00204"/>
<organism evidence="13 14">
    <name type="scientific">Prosthecodimorpha hirschii</name>
    <dbReference type="NCBI Taxonomy" id="665126"/>
    <lineage>
        <taxon>Bacteria</taxon>
        <taxon>Pseudomonadati</taxon>
        <taxon>Pseudomonadota</taxon>
        <taxon>Alphaproteobacteria</taxon>
        <taxon>Hyphomicrobiales</taxon>
        <taxon>Ancalomicrobiaceae</taxon>
        <taxon>Prosthecodimorpha</taxon>
    </lineage>
</organism>
<feature type="binding site" evidence="10">
    <location>
        <position position="439"/>
    </location>
    <ligand>
        <name>L-glutamate</name>
        <dbReference type="ChEBI" id="CHEBI:29985"/>
    </ligand>
</feature>
<feature type="binding site" evidence="10">
    <location>
        <begin position="415"/>
        <end position="417"/>
    </location>
    <ligand>
        <name>L-glutamate</name>
        <dbReference type="ChEBI" id="CHEBI:29985"/>
    </ligand>
</feature>
<keyword evidence="14" id="KW-1185">Reference proteome</keyword>
<evidence type="ECO:0000256" key="11">
    <source>
        <dbReference type="RuleBase" id="RU368036"/>
    </source>
</evidence>
<evidence type="ECO:0000256" key="9">
    <source>
        <dbReference type="PIRSR" id="PIRSR600101-1"/>
    </source>
</evidence>
<comment type="catalytic activity">
    <reaction evidence="2 11">
        <text>glutathione + H2O = L-cysteinylglycine + L-glutamate</text>
        <dbReference type="Rhea" id="RHEA:28807"/>
        <dbReference type="ChEBI" id="CHEBI:15377"/>
        <dbReference type="ChEBI" id="CHEBI:29985"/>
        <dbReference type="ChEBI" id="CHEBI:57925"/>
        <dbReference type="ChEBI" id="CHEBI:61694"/>
        <dbReference type="EC" id="3.4.19.13"/>
    </reaction>
</comment>
<evidence type="ECO:0000313" key="13">
    <source>
        <dbReference type="EMBL" id="KPL52718.1"/>
    </source>
</evidence>
<dbReference type="GO" id="GO:0006751">
    <property type="term" value="P:glutathione catabolic process"/>
    <property type="evidence" value="ECO:0007669"/>
    <property type="project" value="UniProtKB-UniRule"/>
</dbReference>
<evidence type="ECO:0000256" key="12">
    <source>
        <dbReference type="SAM" id="SignalP"/>
    </source>
</evidence>
<evidence type="ECO:0000256" key="3">
    <source>
        <dbReference type="ARBA" id="ARBA00009381"/>
    </source>
</evidence>
<evidence type="ECO:0000256" key="5">
    <source>
        <dbReference type="ARBA" id="ARBA00022801"/>
    </source>
</evidence>
<evidence type="ECO:0000256" key="10">
    <source>
        <dbReference type="PIRSR" id="PIRSR600101-2"/>
    </source>
</evidence>
<feature type="binding site" evidence="10">
    <location>
        <begin position="468"/>
        <end position="469"/>
    </location>
    <ligand>
        <name>L-glutamate</name>
        <dbReference type="ChEBI" id="CHEBI:29985"/>
    </ligand>
</feature>
<dbReference type="GO" id="GO:0036374">
    <property type="term" value="F:glutathione hydrolase activity"/>
    <property type="evidence" value="ECO:0007669"/>
    <property type="project" value="UniProtKB-UniRule"/>
</dbReference>
<reference evidence="13 14" key="1">
    <citation type="submission" date="2015-09" db="EMBL/GenBank/DDBJ databases">
        <authorList>
            <person name="Jackson K.R."/>
            <person name="Lunt B.L."/>
            <person name="Fisher J.N.B."/>
            <person name="Gardner A.V."/>
            <person name="Bailey M.E."/>
            <person name="Deus L.M."/>
            <person name="Earl A.S."/>
            <person name="Gibby P.D."/>
            <person name="Hartmann K.A."/>
            <person name="Liu J.E."/>
            <person name="Manci A.M."/>
            <person name="Nielsen D.A."/>
            <person name="Solomon M.B."/>
            <person name="Breakwell D.P."/>
            <person name="Burnett S.H."/>
            <person name="Grose J.H."/>
        </authorList>
    </citation>
    <scope>NUCLEOTIDE SEQUENCE [LARGE SCALE GENOMIC DNA]</scope>
    <source>
        <strain evidence="13 14">16</strain>
    </source>
</reference>
<comment type="similarity">
    <text evidence="3 11">Belongs to the gamma-glutamyltransferase family.</text>
</comment>
<dbReference type="PANTHER" id="PTHR43199">
    <property type="entry name" value="GLUTATHIONE HYDROLASE"/>
    <property type="match status" value="1"/>
</dbReference>
<keyword evidence="11" id="KW-0317">Glutathione biosynthesis</keyword>
<dbReference type="EMBL" id="LJYW01000001">
    <property type="protein sequence ID" value="KPL52718.1"/>
    <property type="molecule type" value="Genomic_DNA"/>
</dbReference>
<evidence type="ECO:0000256" key="8">
    <source>
        <dbReference type="ARBA" id="ARBA00047417"/>
    </source>
</evidence>
<feature type="chain" id="PRO_5006132000" description="Glutathione hydrolase proenzyme" evidence="12">
    <location>
        <begin position="26"/>
        <end position="585"/>
    </location>
</feature>
<dbReference type="Pfam" id="PF01019">
    <property type="entry name" value="G_glu_transpept"/>
    <property type="match status" value="1"/>
</dbReference>
<dbReference type="RefSeq" id="WP_054358881.1">
    <property type="nucleotide sequence ID" value="NZ_LJYW01000001.1"/>
</dbReference>
<sequence>MSICRIAARPLALAVALLTASPALSQGAPPGWPAPGQPIQSAANRLLPVIGAHGMVASQEARATRIGVDILKRGGNAVDAAVAVGFALAVTLPRAGNLGGGGFMMVHRARTNETVAIDYRETAPAAATRDMFLNEKGEPDPARSRDSGLAVGVPGTVAGLAEAHRRFGSDRFTLAELIAPAIALARDGIAVEDDLADSLPTATRLKRYPSTRAVFMPTGESLTRGSLLVQRDLAWSLETIARQGPDGFYRGPLAEKLVAAVRGAGGVMTAEDLAGYKPVLRKPVTGTYRGYEIVSMPPPSSGGVHLIQILNILEGFDLAGAGAGSARQIHLLAEAMKPAYADRAQFLGDPDRVKIPVAGLLSKRYAETLRAQIDPERARPADAIRAGDPLPYESDQTTHFSVVDEDGNAVANTYTLNFSYGLGLVAEGTGILLNNEMDDFSAKAGAQNAYGLVGGDTNSVAPGARPLSSMTPTFLFKDGKLVMVTGSPGGSRIITTVLQVIVNVVDNGLSLAEAVAAPRVHHQWRPDALLTEQGLSPDTIALLTARGHKVMVGTTSGSANSIVVAPEGFLGAGDPRQRGTLAAGP</sequence>
<comment type="catalytic activity">
    <reaction evidence="8 11">
        <text>an N-terminal (5-L-glutamyl)-[peptide] + an alpha-amino acid = 5-L-glutamyl amino acid + an N-terminal L-alpha-aminoacyl-[peptide]</text>
        <dbReference type="Rhea" id="RHEA:23904"/>
        <dbReference type="Rhea" id="RHEA-COMP:9780"/>
        <dbReference type="Rhea" id="RHEA-COMP:9795"/>
        <dbReference type="ChEBI" id="CHEBI:77644"/>
        <dbReference type="ChEBI" id="CHEBI:78597"/>
        <dbReference type="ChEBI" id="CHEBI:78599"/>
        <dbReference type="ChEBI" id="CHEBI:78608"/>
        <dbReference type="EC" id="2.3.2.2"/>
    </reaction>
</comment>
<evidence type="ECO:0000313" key="14">
    <source>
        <dbReference type="Proteomes" id="UP000048984"/>
    </source>
</evidence>
<keyword evidence="7 11" id="KW-0012">Acyltransferase</keyword>
<dbReference type="PROSITE" id="PS00462">
    <property type="entry name" value="G_GLU_TRANSPEPTIDASE"/>
    <property type="match status" value="1"/>
</dbReference>
<dbReference type="GO" id="GO:0006750">
    <property type="term" value="P:glutathione biosynthetic process"/>
    <property type="evidence" value="ECO:0007669"/>
    <property type="project" value="UniProtKB-KW"/>
</dbReference>
<dbReference type="InterPro" id="IPR051792">
    <property type="entry name" value="GGT_bact"/>
</dbReference>
<keyword evidence="5 11" id="KW-0378">Hydrolase</keyword>
<dbReference type="InterPro" id="IPR043137">
    <property type="entry name" value="GGT_ssub_C"/>
</dbReference>
<comment type="subunit">
    <text evidence="11">This enzyme consists of two polypeptide chains, which are synthesized in precursor form from a single polypeptide.</text>
</comment>
<feature type="active site" description="Nucleophile" evidence="9">
    <location>
        <position position="397"/>
    </location>
</feature>
<dbReference type="NCBIfam" id="TIGR00066">
    <property type="entry name" value="g_glut_trans"/>
    <property type="match status" value="1"/>
</dbReference>
<feature type="signal peptide" evidence="12">
    <location>
        <begin position="1"/>
        <end position="25"/>
    </location>
</feature>
<dbReference type="InterPro" id="IPR055262">
    <property type="entry name" value="GGT_CS"/>
</dbReference>
<feature type="binding site" evidence="10">
    <location>
        <position position="120"/>
    </location>
    <ligand>
        <name>L-glutamate</name>
        <dbReference type="ChEBI" id="CHEBI:29985"/>
    </ligand>
</feature>
<dbReference type="Gene3D" id="1.10.246.130">
    <property type="match status" value="1"/>
</dbReference>
<dbReference type="STRING" id="665126.ABB55_11225"/>
<dbReference type="PRINTS" id="PR01210">
    <property type="entry name" value="GGTRANSPTASE"/>
</dbReference>
<dbReference type="PANTHER" id="PTHR43199:SF1">
    <property type="entry name" value="GLUTATHIONE HYDROLASE PROENZYME"/>
    <property type="match status" value="1"/>
</dbReference>
<keyword evidence="12" id="KW-0732">Signal</keyword>
<evidence type="ECO:0000256" key="7">
    <source>
        <dbReference type="ARBA" id="ARBA00023315"/>
    </source>
</evidence>
<accession>A0A0P6W0W8</accession>
<comment type="caution">
    <text evidence="13">The sequence shown here is derived from an EMBL/GenBank/DDBJ whole genome shotgun (WGS) entry which is preliminary data.</text>
</comment>
<dbReference type="InterPro" id="IPR000101">
    <property type="entry name" value="GGT_peptidase"/>
</dbReference>
<evidence type="ECO:0000256" key="4">
    <source>
        <dbReference type="ARBA" id="ARBA00022679"/>
    </source>
</evidence>
<dbReference type="AlphaFoldDB" id="A0A0P6W0W8"/>
<name>A0A0P6W0W8_9HYPH</name>
<feature type="binding site" evidence="10">
    <location>
        <position position="490"/>
    </location>
    <ligand>
        <name>L-glutamate</name>
        <dbReference type="ChEBI" id="CHEBI:29985"/>
    </ligand>
</feature>
<dbReference type="GO" id="GO:0103068">
    <property type="term" value="F:leukotriene C4 gamma-glutamyl transferase activity"/>
    <property type="evidence" value="ECO:0007669"/>
    <property type="project" value="UniProtKB-EC"/>
</dbReference>
<dbReference type="EC" id="2.3.2.2" evidence="11"/>
<dbReference type="InterPro" id="IPR043138">
    <property type="entry name" value="GGT_lsub"/>
</dbReference>
<evidence type="ECO:0000256" key="1">
    <source>
        <dbReference type="ARBA" id="ARBA00001049"/>
    </source>
</evidence>
<dbReference type="InterPro" id="IPR029055">
    <property type="entry name" value="Ntn_hydrolases_N"/>
</dbReference>
<comment type="PTM">
    <text evidence="11">Cleaved by autocatalysis into a large and a small subunit.</text>
</comment>
<keyword evidence="4 11" id="KW-0808">Transferase</keyword>
<dbReference type="SUPFAM" id="SSF56235">
    <property type="entry name" value="N-terminal nucleophile aminohydrolases (Ntn hydrolases)"/>
    <property type="match status" value="1"/>
</dbReference>
<dbReference type="EC" id="3.4.19.13" evidence="11"/>
<reference evidence="13 14" key="2">
    <citation type="submission" date="2015-10" db="EMBL/GenBank/DDBJ databases">
        <title>Draft Genome Sequence of Prosthecomicrobium hirschii ATCC 27832.</title>
        <authorList>
            <person name="Daniel J."/>
            <person name="Givan S.A."/>
            <person name="Brun Y.V."/>
            <person name="Brown P.J."/>
        </authorList>
    </citation>
    <scope>NUCLEOTIDE SEQUENCE [LARGE SCALE GENOMIC DNA]</scope>
    <source>
        <strain evidence="13 14">16</strain>
    </source>
</reference>
<protein>
    <recommendedName>
        <fullName evidence="11">Glutathione hydrolase proenzyme</fullName>
        <ecNumber evidence="11">2.3.2.2</ecNumber>
        <ecNumber evidence="11">3.4.19.13</ecNumber>
    </recommendedName>
    <component>
        <recommendedName>
            <fullName evidence="11">Glutathione hydrolase large chain</fullName>
        </recommendedName>
    </component>
    <component>
        <recommendedName>
            <fullName evidence="11">Glutathione hydrolase small chain</fullName>
        </recommendedName>
    </component>
</protein>
<comment type="catalytic activity">
    <reaction evidence="1 11">
        <text>an S-substituted glutathione + H2O = an S-substituted L-cysteinylglycine + L-glutamate</text>
        <dbReference type="Rhea" id="RHEA:59468"/>
        <dbReference type="ChEBI" id="CHEBI:15377"/>
        <dbReference type="ChEBI" id="CHEBI:29985"/>
        <dbReference type="ChEBI" id="CHEBI:90779"/>
        <dbReference type="ChEBI" id="CHEBI:143103"/>
        <dbReference type="EC" id="3.4.19.13"/>
    </reaction>
</comment>
<dbReference type="Proteomes" id="UP000048984">
    <property type="component" value="Unassembled WGS sequence"/>
</dbReference>
<evidence type="ECO:0000256" key="2">
    <source>
        <dbReference type="ARBA" id="ARBA00001089"/>
    </source>
</evidence>
<proteinExistence type="inferred from homology"/>